<sequence>MRYVLTIIIILFVGQTVYAQDFITDRNNAGKPVFFKSPSDTGKVILFSLGANVSDATAIKLNVYNHKWGTKPRNYTTGSGTDIVKHTDLTAHGWGAYVNTKNKEGVAKIFKSGNFDPGVTGGGYYAWNFYRTRTENGKFKTSNSNLILNGDVSFGSYQLYDSKADFTKQLTTKNFVGPVIGLGYLIRPTKSNGNVYWTGSVSWARTNNYDDLDTYDIKNDSLISANGITRKVTKMNPNGDTYADAGSYEQFNEYRFRLGYTFIPANLINRFGFSVYPSVYIGGKKSARLNTGLSLSYLEEGNPTVSIFNLSFEFTDISNSAESSKSFLKRTFKVGLSTNLNVFKKL</sequence>
<reference evidence="2" key="1">
    <citation type="journal article" date="2019" name="Int. J. Syst. Evol. Microbiol.">
        <title>The Global Catalogue of Microorganisms (GCM) 10K type strain sequencing project: providing services to taxonomists for standard genome sequencing and annotation.</title>
        <authorList>
            <consortium name="The Broad Institute Genomics Platform"/>
            <consortium name="The Broad Institute Genome Sequencing Center for Infectious Disease"/>
            <person name="Wu L."/>
            <person name="Ma J."/>
        </authorList>
    </citation>
    <scope>NUCLEOTIDE SEQUENCE [LARGE SCALE GENOMIC DNA]</scope>
    <source>
        <strain evidence="2">JCM 17705</strain>
    </source>
</reference>
<dbReference type="EMBL" id="BAABFT010000007">
    <property type="protein sequence ID" value="GAA4326091.1"/>
    <property type="molecule type" value="Genomic_DNA"/>
</dbReference>
<keyword evidence="2" id="KW-1185">Reference proteome</keyword>
<accession>A0ABP8GKJ6</accession>
<dbReference type="RefSeq" id="WP_345211795.1">
    <property type="nucleotide sequence ID" value="NZ_BAABFT010000007.1"/>
</dbReference>
<evidence type="ECO:0008006" key="3">
    <source>
        <dbReference type="Google" id="ProtNLM"/>
    </source>
</evidence>
<gene>
    <name evidence="1" type="ORF">GCM10023149_28710</name>
</gene>
<proteinExistence type="predicted"/>
<name>A0ABP8GKJ6_9SPHI</name>
<comment type="caution">
    <text evidence="1">The sequence shown here is derived from an EMBL/GenBank/DDBJ whole genome shotgun (WGS) entry which is preliminary data.</text>
</comment>
<evidence type="ECO:0000313" key="1">
    <source>
        <dbReference type="EMBL" id="GAA4326091.1"/>
    </source>
</evidence>
<protein>
    <recommendedName>
        <fullName evidence="3">DUF4421 domain-containing protein</fullName>
    </recommendedName>
</protein>
<organism evidence="1 2">
    <name type="scientific">Mucilaginibacter gynuensis</name>
    <dbReference type="NCBI Taxonomy" id="1302236"/>
    <lineage>
        <taxon>Bacteria</taxon>
        <taxon>Pseudomonadati</taxon>
        <taxon>Bacteroidota</taxon>
        <taxon>Sphingobacteriia</taxon>
        <taxon>Sphingobacteriales</taxon>
        <taxon>Sphingobacteriaceae</taxon>
        <taxon>Mucilaginibacter</taxon>
    </lineage>
</organism>
<evidence type="ECO:0000313" key="2">
    <source>
        <dbReference type="Proteomes" id="UP001500582"/>
    </source>
</evidence>
<dbReference type="Proteomes" id="UP001500582">
    <property type="component" value="Unassembled WGS sequence"/>
</dbReference>